<gene>
    <name evidence="6" type="ORF">SMD27_18065</name>
</gene>
<dbReference type="PANTHER" id="PTHR43130:SF3">
    <property type="entry name" value="HTH-TYPE TRANSCRIPTIONAL REGULATOR RV1931C"/>
    <property type="match status" value="1"/>
</dbReference>
<keyword evidence="2" id="KW-0238">DNA-binding</keyword>
<evidence type="ECO:0000259" key="5">
    <source>
        <dbReference type="PROSITE" id="PS01124"/>
    </source>
</evidence>
<accession>A0ABU5EFY5</accession>
<dbReference type="InterPro" id="IPR018060">
    <property type="entry name" value="HTH_AraC"/>
</dbReference>
<dbReference type="InterPro" id="IPR018062">
    <property type="entry name" value="HTH_AraC-typ_CS"/>
</dbReference>
<organism evidence="6 7">
    <name type="scientific">Dongia soli</name>
    <dbReference type="NCBI Taxonomy" id="600628"/>
    <lineage>
        <taxon>Bacteria</taxon>
        <taxon>Pseudomonadati</taxon>
        <taxon>Pseudomonadota</taxon>
        <taxon>Alphaproteobacteria</taxon>
        <taxon>Rhodospirillales</taxon>
        <taxon>Dongiaceae</taxon>
        <taxon>Dongia</taxon>
    </lineage>
</organism>
<sequence length="355" mass="38868">MAQKAPSRPGSTRDVSTRDVSTRGTSSRQAASPEGAKAEAAPAAPITFAVMIFDAFPMMAFSSVIEPLRAVNILSRRQCYRWITVGMSPGKLKASNGVSIEPDFGVRDAPMVDRIVVCSGGNADHLIADSALAWIRRNLRAGARLGAVADASFLLARAGLLDGYACTLHWTSQPAFMEAFPEIDLRRDLYVIDRNRFTSAGGVGSLDMMLDIITEDCGAELAAGVAEWFVHSPLRSSVDRKMMPLRLRTGIRNELVLSAIAVMEEVVEERLRMTDLTLRLGVSADKLERAFRDEVGMSPSAYYRRLRLRRAADLLAHSSLSVRDVALACGFESMSSFARAFKEFKGRSPTDMRRA</sequence>
<dbReference type="RefSeq" id="WP_320509828.1">
    <property type="nucleotide sequence ID" value="NZ_JAXCLW010000006.1"/>
</dbReference>
<keyword evidence="3" id="KW-0804">Transcription</keyword>
<evidence type="ECO:0000313" key="7">
    <source>
        <dbReference type="Proteomes" id="UP001279642"/>
    </source>
</evidence>
<comment type="caution">
    <text evidence="6">The sequence shown here is derived from an EMBL/GenBank/DDBJ whole genome shotgun (WGS) entry which is preliminary data.</text>
</comment>
<evidence type="ECO:0000256" key="3">
    <source>
        <dbReference type="ARBA" id="ARBA00023163"/>
    </source>
</evidence>
<dbReference type="Proteomes" id="UP001279642">
    <property type="component" value="Unassembled WGS sequence"/>
</dbReference>
<keyword evidence="1" id="KW-0805">Transcription regulation</keyword>
<keyword evidence="7" id="KW-1185">Reference proteome</keyword>
<dbReference type="InterPro" id="IPR052158">
    <property type="entry name" value="INH-QAR"/>
</dbReference>
<evidence type="ECO:0000256" key="1">
    <source>
        <dbReference type="ARBA" id="ARBA00023015"/>
    </source>
</evidence>
<name>A0ABU5EFY5_9PROT</name>
<dbReference type="CDD" id="cd03136">
    <property type="entry name" value="GATase1_AraC_ArgR_like"/>
    <property type="match status" value="1"/>
</dbReference>
<dbReference type="PANTHER" id="PTHR43130">
    <property type="entry name" value="ARAC-FAMILY TRANSCRIPTIONAL REGULATOR"/>
    <property type="match status" value="1"/>
</dbReference>
<protein>
    <submittedName>
        <fullName evidence="6">GlxA family transcriptional regulator</fullName>
    </submittedName>
</protein>
<evidence type="ECO:0000256" key="4">
    <source>
        <dbReference type="SAM" id="MobiDB-lite"/>
    </source>
</evidence>
<dbReference type="InterPro" id="IPR009057">
    <property type="entry name" value="Homeodomain-like_sf"/>
</dbReference>
<dbReference type="Gene3D" id="3.40.50.880">
    <property type="match status" value="1"/>
</dbReference>
<dbReference type="SMART" id="SM00342">
    <property type="entry name" value="HTH_ARAC"/>
    <property type="match status" value="1"/>
</dbReference>
<evidence type="ECO:0000256" key="2">
    <source>
        <dbReference type="ARBA" id="ARBA00023125"/>
    </source>
</evidence>
<proteinExistence type="predicted"/>
<evidence type="ECO:0000313" key="6">
    <source>
        <dbReference type="EMBL" id="MDY0884754.1"/>
    </source>
</evidence>
<dbReference type="PRINTS" id="PR00032">
    <property type="entry name" value="HTHARAC"/>
</dbReference>
<feature type="region of interest" description="Disordered" evidence="4">
    <location>
        <begin position="1"/>
        <end position="38"/>
    </location>
</feature>
<reference evidence="6 7" key="1">
    <citation type="journal article" date="2016" name="Antonie Van Leeuwenhoek">
        <title>Dongia soli sp. nov., isolated from soil from Dokdo, Korea.</title>
        <authorList>
            <person name="Kim D.U."/>
            <person name="Lee H."/>
            <person name="Kim H."/>
            <person name="Kim S.G."/>
            <person name="Ka J.O."/>
        </authorList>
    </citation>
    <scope>NUCLEOTIDE SEQUENCE [LARGE SCALE GENOMIC DNA]</scope>
    <source>
        <strain evidence="6 7">D78</strain>
    </source>
</reference>
<dbReference type="Pfam" id="PF12833">
    <property type="entry name" value="HTH_18"/>
    <property type="match status" value="1"/>
</dbReference>
<dbReference type="Gene3D" id="1.10.10.60">
    <property type="entry name" value="Homeodomain-like"/>
    <property type="match status" value="2"/>
</dbReference>
<feature type="domain" description="HTH araC/xylS-type" evidence="5">
    <location>
        <begin position="257"/>
        <end position="355"/>
    </location>
</feature>
<dbReference type="Pfam" id="PF01965">
    <property type="entry name" value="DJ-1_PfpI"/>
    <property type="match status" value="1"/>
</dbReference>
<dbReference type="EMBL" id="JAXCLW010000006">
    <property type="protein sequence ID" value="MDY0884754.1"/>
    <property type="molecule type" value="Genomic_DNA"/>
</dbReference>
<dbReference type="InterPro" id="IPR002818">
    <property type="entry name" value="DJ-1/PfpI"/>
</dbReference>
<dbReference type="SUPFAM" id="SSF46689">
    <property type="entry name" value="Homeodomain-like"/>
    <property type="match status" value="2"/>
</dbReference>
<dbReference type="PROSITE" id="PS00041">
    <property type="entry name" value="HTH_ARAC_FAMILY_1"/>
    <property type="match status" value="1"/>
</dbReference>
<dbReference type="InterPro" id="IPR020449">
    <property type="entry name" value="Tscrpt_reg_AraC-type_HTH"/>
</dbReference>
<dbReference type="InterPro" id="IPR029062">
    <property type="entry name" value="Class_I_gatase-like"/>
</dbReference>
<dbReference type="PROSITE" id="PS01124">
    <property type="entry name" value="HTH_ARAC_FAMILY_2"/>
    <property type="match status" value="1"/>
</dbReference>
<dbReference type="SUPFAM" id="SSF52317">
    <property type="entry name" value="Class I glutamine amidotransferase-like"/>
    <property type="match status" value="1"/>
</dbReference>